<accession>X1M9L8</accession>
<comment type="caution">
    <text evidence="1">The sequence shown here is derived from an EMBL/GenBank/DDBJ whole genome shotgun (WGS) entry which is preliminary data.</text>
</comment>
<feature type="non-terminal residue" evidence="1">
    <location>
        <position position="1"/>
    </location>
</feature>
<dbReference type="AlphaFoldDB" id="X1M9L8"/>
<sequence length="219" mass="25929">LTAMTINEQLKQIYQSRINDFKQIVKKFPDDDLAGPILMSPNDLYVNQPKRLLIVGQQTNGWTYHVDDIDSQMKTYEEFNLGVDYYSSPFWNITRKLELTLGNVEYSCAWTNINKFDLDASRPYGDYEIEISKLDFILINEIDILKPDICIFFTGPSFDQRIKSIFKGVSFDSIDNWENRQLCRLKHEKLPQLTFRTHHPKSLRIRYLEDDFIDLIKRQ</sequence>
<protein>
    <recommendedName>
        <fullName evidence="2">Uracil-DNA glycosylase-like domain-containing protein</fullName>
    </recommendedName>
</protein>
<evidence type="ECO:0000313" key="1">
    <source>
        <dbReference type="EMBL" id="GAI28337.1"/>
    </source>
</evidence>
<proteinExistence type="predicted"/>
<organism evidence="1">
    <name type="scientific">marine sediment metagenome</name>
    <dbReference type="NCBI Taxonomy" id="412755"/>
    <lineage>
        <taxon>unclassified sequences</taxon>
        <taxon>metagenomes</taxon>
        <taxon>ecological metagenomes</taxon>
    </lineage>
</organism>
<reference evidence="1" key="1">
    <citation type="journal article" date="2014" name="Front. Microbiol.">
        <title>High frequency of phylogenetically diverse reductive dehalogenase-homologous genes in deep subseafloor sedimentary metagenomes.</title>
        <authorList>
            <person name="Kawai M."/>
            <person name="Futagami T."/>
            <person name="Toyoda A."/>
            <person name="Takaki Y."/>
            <person name="Nishi S."/>
            <person name="Hori S."/>
            <person name="Arai W."/>
            <person name="Tsubouchi T."/>
            <person name="Morono Y."/>
            <person name="Uchiyama I."/>
            <person name="Ito T."/>
            <person name="Fujiyama A."/>
            <person name="Inagaki F."/>
            <person name="Takami H."/>
        </authorList>
    </citation>
    <scope>NUCLEOTIDE SEQUENCE</scope>
    <source>
        <strain evidence="1">Expedition CK06-06</strain>
    </source>
</reference>
<dbReference type="EMBL" id="BARV01015229">
    <property type="protein sequence ID" value="GAI28337.1"/>
    <property type="molecule type" value="Genomic_DNA"/>
</dbReference>
<gene>
    <name evidence="1" type="ORF">S06H3_26354</name>
</gene>
<name>X1M9L8_9ZZZZ</name>
<evidence type="ECO:0008006" key="2">
    <source>
        <dbReference type="Google" id="ProtNLM"/>
    </source>
</evidence>